<name>A0A9N9D539_9GLOM</name>
<organism evidence="1 2">
    <name type="scientific">Cetraspora pellucida</name>
    <dbReference type="NCBI Taxonomy" id="1433469"/>
    <lineage>
        <taxon>Eukaryota</taxon>
        <taxon>Fungi</taxon>
        <taxon>Fungi incertae sedis</taxon>
        <taxon>Mucoromycota</taxon>
        <taxon>Glomeromycotina</taxon>
        <taxon>Glomeromycetes</taxon>
        <taxon>Diversisporales</taxon>
        <taxon>Gigasporaceae</taxon>
        <taxon>Cetraspora</taxon>
    </lineage>
</organism>
<comment type="caution">
    <text evidence="1">The sequence shown here is derived from an EMBL/GenBank/DDBJ whole genome shotgun (WGS) entry which is preliminary data.</text>
</comment>
<dbReference type="Proteomes" id="UP000789759">
    <property type="component" value="Unassembled WGS sequence"/>
</dbReference>
<reference evidence="1" key="1">
    <citation type="submission" date="2021-06" db="EMBL/GenBank/DDBJ databases">
        <authorList>
            <person name="Kallberg Y."/>
            <person name="Tangrot J."/>
            <person name="Rosling A."/>
        </authorList>
    </citation>
    <scope>NUCLEOTIDE SEQUENCE</scope>
    <source>
        <strain evidence="1">FL966</strain>
    </source>
</reference>
<dbReference type="OrthoDB" id="494673at2759"/>
<proteinExistence type="predicted"/>
<dbReference type="EMBL" id="CAJVQA010005707">
    <property type="protein sequence ID" value="CAG8626449.1"/>
    <property type="molecule type" value="Genomic_DNA"/>
</dbReference>
<evidence type="ECO:0000313" key="2">
    <source>
        <dbReference type="Proteomes" id="UP000789759"/>
    </source>
</evidence>
<gene>
    <name evidence="1" type="ORF">CPELLU_LOCUS8180</name>
</gene>
<protein>
    <submittedName>
        <fullName evidence="1">10340_t:CDS:1</fullName>
    </submittedName>
</protein>
<sequence>MINVEPPVPGAVRITLQAPPNFTIPSYCIGGRYPCVFWNADAIRFPDDGAGVAFFTTRVSSTNFAPPLGCDFSKAQSPSDRCFFDPNSPNVRSTTFLPMSFIGDIEDYTVMIEHSIRGKITSIAIRNGLLEGQLLSHNGSVIRTITNATRMALNPRADGDIFTIKELLSAAGANLDSPSSAPGANKTAHESYRNSGIVIVIVIEYKNDGKDIDYKYIPQVIDGNEYKAIERIYNSTDGSITLKTAEFLVEFLMLWVLPEKEFYGIAKFQETDSFDEWRKNKKQLEKQRSTDPNVTNVNRIDFYDNVNTAGTSNTNNRGVNIGGYYGINSANYNDNSGNNGCYYSNYANIGGYYNPQQIHLQINPYISM</sequence>
<dbReference type="AlphaFoldDB" id="A0A9N9D539"/>
<keyword evidence="2" id="KW-1185">Reference proteome</keyword>
<accession>A0A9N9D539</accession>
<evidence type="ECO:0000313" key="1">
    <source>
        <dbReference type="EMBL" id="CAG8626449.1"/>
    </source>
</evidence>